<dbReference type="SUPFAM" id="SSF90123">
    <property type="entry name" value="ABC transporter transmembrane region"/>
    <property type="match status" value="1"/>
</dbReference>
<dbReference type="InterPro" id="IPR003593">
    <property type="entry name" value="AAA+_ATPase"/>
</dbReference>
<evidence type="ECO:0000256" key="6">
    <source>
        <dbReference type="ARBA" id="ARBA00022741"/>
    </source>
</evidence>
<comment type="caution">
    <text evidence="14">The sequence shown here is derived from an EMBL/GenBank/DDBJ whole genome shotgun (WGS) entry which is preliminary data.</text>
</comment>
<keyword evidence="8 10" id="KW-1133">Transmembrane helix</keyword>
<dbReference type="SUPFAM" id="SSF52540">
    <property type="entry name" value="P-loop containing nucleoside triphosphate hydrolases"/>
    <property type="match status" value="1"/>
</dbReference>
<evidence type="ECO:0000259" key="13">
    <source>
        <dbReference type="PROSITE" id="PS50990"/>
    </source>
</evidence>
<dbReference type="EMBL" id="PUEJ01000001">
    <property type="protein sequence ID" value="PRH89719.1"/>
    <property type="molecule type" value="Genomic_DNA"/>
</dbReference>
<dbReference type="GO" id="GO:0016887">
    <property type="term" value="F:ATP hydrolysis activity"/>
    <property type="evidence" value="ECO:0007669"/>
    <property type="project" value="InterPro"/>
</dbReference>
<reference evidence="14 15" key="1">
    <citation type="submission" date="2018-02" db="EMBL/GenBank/DDBJ databases">
        <title>Whole genome sequencing of endophytic bacterium.</title>
        <authorList>
            <person name="Eedara R."/>
            <person name="Podile A.R."/>
        </authorList>
    </citation>
    <scope>NUCLEOTIDE SEQUENCE [LARGE SCALE GENOMIC DNA]</scope>
    <source>
        <strain evidence="14 15">RP1T</strain>
    </source>
</reference>
<feature type="domain" description="Peptidase C39" evidence="13">
    <location>
        <begin position="14"/>
        <end position="133"/>
    </location>
</feature>
<dbReference type="InterPro" id="IPR033838">
    <property type="entry name" value="CvaB_peptidase"/>
</dbReference>
<evidence type="ECO:0000256" key="2">
    <source>
        <dbReference type="ARBA" id="ARBA00005417"/>
    </source>
</evidence>
<gene>
    <name evidence="14" type="ORF">C5L14_03035</name>
</gene>
<dbReference type="PANTHER" id="PTHR24221:SF606">
    <property type="entry name" value="COLICIN V SECRETION-PROCESSING ATP-BINDING PROTEIN"/>
    <property type="match status" value="1"/>
</dbReference>
<dbReference type="PROSITE" id="PS50929">
    <property type="entry name" value="ABC_TM1F"/>
    <property type="match status" value="1"/>
</dbReference>
<feature type="domain" description="ABC transporter" evidence="11">
    <location>
        <begin position="482"/>
        <end position="711"/>
    </location>
</feature>
<dbReference type="PANTHER" id="PTHR24221">
    <property type="entry name" value="ATP-BINDING CASSETTE SUB-FAMILY B"/>
    <property type="match status" value="1"/>
</dbReference>
<evidence type="ECO:0000259" key="11">
    <source>
        <dbReference type="PROSITE" id="PS50893"/>
    </source>
</evidence>
<evidence type="ECO:0000313" key="14">
    <source>
        <dbReference type="EMBL" id="PRH89719.1"/>
    </source>
</evidence>
<dbReference type="InterPro" id="IPR039421">
    <property type="entry name" value="Type_1_exporter"/>
</dbReference>
<dbReference type="FunFam" id="3.40.50.300:FF:000299">
    <property type="entry name" value="ABC transporter ATP-binding protein/permease"/>
    <property type="match status" value="1"/>
</dbReference>
<evidence type="ECO:0000256" key="9">
    <source>
        <dbReference type="ARBA" id="ARBA00023136"/>
    </source>
</evidence>
<dbReference type="InterPro" id="IPR005074">
    <property type="entry name" value="Peptidase_C39"/>
</dbReference>
<dbReference type="OrthoDB" id="9804259at2"/>
<dbReference type="GO" id="GO:0140359">
    <property type="term" value="F:ABC-type transporter activity"/>
    <property type="evidence" value="ECO:0007669"/>
    <property type="project" value="InterPro"/>
</dbReference>
<dbReference type="GO" id="GO:0005524">
    <property type="term" value="F:ATP binding"/>
    <property type="evidence" value="ECO:0007669"/>
    <property type="project" value="UniProtKB-KW"/>
</dbReference>
<dbReference type="GO" id="GO:0006508">
    <property type="term" value="P:proteolysis"/>
    <property type="evidence" value="ECO:0007669"/>
    <property type="project" value="InterPro"/>
</dbReference>
<dbReference type="PROSITE" id="PS50990">
    <property type="entry name" value="PEPTIDASE_C39"/>
    <property type="match status" value="1"/>
</dbReference>
<proteinExistence type="inferred from homology"/>
<keyword evidence="6" id="KW-0547">Nucleotide-binding</keyword>
<keyword evidence="3" id="KW-0813">Transport</keyword>
<evidence type="ECO:0000256" key="7">
    <source>
        <dbReference type="ARBA" id="ARBA00022840"/>
    </source>
</evidence>
<dbReference type="PROSITE" id="PS00211">
    <property type="entry name" value="ABC_TRANSPORTER_1"/>
    <property type="match status" value="1"/>
</dbReference>
<dbReference type="SMART" id="SM00382">
    <property type="entry name" value="AAA"/>
    <property type="match status" value="1"/>
</dbReference>
<accession>A0A2S9QK29</accession>
<dbReference type="Pfam" id="PF00664">
    <property type="entry name" value="ABC_membrane"/>
    <property type="match status" value="1"/>
</dbReference>
<dbReference type="Pfam" id="PF03412">
    <property type="entry name" value="Peptidase_C39"/>
    <property type="match status" value="1"/>
</dbReference>
<evidence type="ECO:0000256" key="4">
    <source>
        <dbReference type="ARBA" id="ARBA00022475"/>
    </source>
</evidence>
<dbReference type="InterPro" id="IPR003439">
    <property type="entry name" value="ABC_transporter-like_ATP-bd"/>
</dbReference>
<keyword evidence="9 10" id="KW-0472">Membrane</keyword>
<dbReference type="CDD" id="cd02419">
    <property type="entry name" value="Peptidase_C39C"/>
    <property type="match status" value="1"/>
</dbReference>
<evidence type="ECO:0000313" key="15">
    <source>
        <dbReference type="Proteomes" id="UP000237682"/>
    </source>
</evidence>
<comment type="subcellular location">
    <subcellularLocation>
        <location evidence="1">Cell membrane</location>
        <topology evidence="1">Multi-pass membrane protein</topology>
    </subcellularLocation>
</comment>
<evidence type="ECO:0000256" key="3">
    <source>
        <dbReference type="ARBA" id="ARBA00022448"/>
    </source>
</evidence>
<feature type="domain" description="ABC transmembrane type-1" evidence="12">
    <location>
        <begin position="167"/>
        <end position="446"/>
    </location>
</feature>
<feature type="transmembrane region" description="Helical" evidence="10">
    <location>
        <begin position="287"/>
        <end position="314"/>
    </location>
</feature>
<dbReference type="PROSITE" id="PS50893">
    <property type="entry name" value="ABC_TRANSPORTER_2"/>
    <property type="match status" value="1"/>
</dbReference>
<dbReference type="Proteomes" id="UP000237682">
    <property type="component" value="Unassembled WGS sequence"/>
</dbReference>
<dbReference type="CDD" id="cd18567">
    <property type="entry name" value="ABC_6TM_CvaB_RaxB_like"/>
    <property type="match status" value="1"/>
</dbReference>
<keyword evidence="5 10" id="KW-0812">Transmembrane</keyword>
<keyword evidence="7" id="KW-0067">ATP-binding</keyword>
<evidence type="ECO:0000256" key="5">
    <source>
        <dbReference type="ARBA" id="ARBA00022692"/>
    </source>
</evidence>
<dbReference type="Gene3D" id="3.40.50.300">
    <property type="entry name" value="P-loop containing nucleotide triphosphate hydrolases"/>
    <property type="match status" value="1"/>
</dbReference>
<dbReference type="InterPro" id="IPR011527">
    <property type="entry name" value="ABC1_TM_dom"/>
</dbReference>
<dbReference type="Pfam" id="PF00005">
    <property type="entry name" value="ABC_tran"/>
    <property type="match status" value="1"/>
</dbReference>
<organism evidence="14 15">
    <name type="scientific">Labrys okinawensis</name>
    <dbReference type="NCBI Taxonomy" id="346911"/>
    <lineage>
        <taxon>Bacteria</taxon>
        <taxon>Pseudomonadati</taxon>
        <taxon>Pseudomonadota</taxon>
        <taxon>Alphaproteobacteria</taxon>
        <taxon>Hyphomicrobiales</taxon>
        <taxon>Xanthobacteraceae</taxon>
        <taxon>Labrys</taxon>
    </lineage>
</organism>
<dbReference type="InterPro" id="IPR036640">
    <property type="entry name" value="ABC1_TM_sf"/>
</dbReference>
<name>A0A2S9QK29_9HYPH</name>
<dbReference type="GO" id="GO:0005886">
    <property type="term" value="C:plasma membrane"/>
    <property type="evidence" value="ECO:0007669"/>
    <property type="project" value="UniProtKB-SubCell"/>
</dbReference>
<keyword evidence="4" id="KW-1003">Cell membrane</keyword>
<evidence type="ECO:0000256" key="10">
    <source>
        <dbReference type="SAM" id="Phobius"/>
    </source>
</evidence>
<evidence type="ECO:0000259" key="12">
    <source>
        <dbReference type="PROSITE" id="PS50929"/>
    </source>
</evidence>
<dbReference type="CDD" id="cd03246">
    <property type="entry name" value="ABCC_Protease_Secretion"/>
    <property type="match status" value="1"/>
</dbReference>
<dbReference type="GO" id="GO:0034040">
    <property type="term" value="F:ATPase-coupled lipid transmembrane transporter activity"/>
    <property type="evidence" value="ECO:0007669"/>
    <property type="project" value="TreeGrafter"/>
</dbReference>
<evidence type="ECO:0000256" key="1">
    <source>
        <dbReference type="ARBA" id="ARBA00004651"/>
    </source>
</evidence>
<dbReference type="AlphaFoldDB" id="A0A2S9QK29"/>
<comment type="similarity">
    <text evidence="2">Belongs to the ABC transporter superfamily.</text>
</comment>
<feature type="transmembrane region" description="Helical" evidence="10">
    <location>
        <begin position="163"/>
        <end position="188"/>
    </location>
</feature>
<evidence type="ECO:0000256" key="8">
    <source>
        <dbReference type="ARBA" id="ARBA00022989"/>
    </source>
</evidence>
<dbReference type="Gene3D" id="3.90.70.10">
    <property type="entry name" value="Cysteine proteinases"/>
    <property type="match status" value="1"/>
</dbReference>
<sequence length="714" mass="78291">MAGNLRSKTPVVIQTETAECGLASLAMIAGHYGHPIDLTAMRRRFTASLKGMTLRDLIQLSDGMRLTTRALRLDLAGLRQLRLPCILHWDHAHFVVLTKVGHNSVTIHDPAVGRRTIPLATVSDHFTGVALEAWPAEKFERKTERVGINLFDMVRRTVGIRRAMAQAMAVSLLLEAVIIAMPIAFQLVVDEVVVANDTDLLVLVVFALGLLLLAKVVATFVRSWSMMIFGSSLVLQWKASLFDKLMRLPLDFFEKRHVGDVVSRFSSLDTIQNTVTTKSIGILFDGVMSLALVAMMFIYGGPLVLIAVAATALYTTLRQASLSHYRALSEEAIVHQAKENSHFMESARGIASLKVLNLEQRRRGVWLNHLADRVGAQLRIEKFNIVFSAASQLLAGADRILLIYLGTRAIFAGDMTVGMLIAFLAYKDQFTERANGFVDTLMSMRMLSLHGERIADIALARTEDEGLAPPVRHADEVHPSALSVRGVHFRYADNEPYVLKDLSFDIQAGECIGIVGPSGVGKSTLLKIMAGLISPSEGQVLADGVPIQAAGLAAYRDRVGCVLQEDCLFAGSIADNISAFDPAMNPLHVQACARMAAVHDEIVRMPMGYETLVGDMGNAFSGGQRQRLILARALYRNPRILFLDEATSHLDSENEALINAAIRHLSITRVIVAHRASSLLPADRILDLTPGRRLFQEAIANQAPAPRHVEHPRP</sequence>
<dbReference type="GO" id="GO:0008234">
    <property type="term" value="F:cysteine-type peptidase activity"/>
    <property type="evidence" value="ECO:0007669"/>
    <property type="project" value="InterPro"/>
</dbReference>
<keyword evidence="15" id="KW-1185">Reference proteome</keyword>
<feature type="transmembrane region" description="Helical" evidence="10">
    <location>
        <begin position="200"/>
        <end position="221"/>
    </location>
</feature>
<dbReference type="Gene3D" id="1.20.1560.10">
    <property type="entry name" value="ABC transporter type 1, transmembrane domain"/>
    <property type="match status" value="1"/>
</dbReference>
<protein>
    <submittedName>
        <fullName evidence="14">ABC transporter</fullName>
    </submittedName>
</protein>
<dbReference type="InterPro" id="IPR027417">
    <property type="entry name" value="P-loop_NTPase"/>
</dbReference>
<dbReference type="InterPro" id="IPR017871">
    <property type="entry name" value="ABC_transporter-like_CS"/>
</dbReference>